<evidence type="ECO:0000313" key="1">
    <source>
        <dbReference type="EMBL" id="KAJ3523465.1"/>
    </source>
</evidence>
<organism evidence="1 2">
    <name type="scientific">Phlebia brevispora</name>
    <dbReference type="NCBI Taxonomy" id="194682"/>
    <lineage>
        <taxon>Eukaryota</taxon>
        <taxon>Fungi</taxon>
        <taxon>Dikarya</taxon>
        <taxon>Basidiomycota</taxon>
        <taxon>Agaricomycotina</taxon>
        <taxon>Agaricomycetes</taxon>
        <taxon>Polyporales</taxon>
        <taxon>Meruliaceae</taxon>
        <taxon>Phlebia</taxon>
    </lineage>
</organism>
<keyword evidence="2" id="KW-1185">Reference proteome</keyword>
<accession>A0ACC1RQN8</accession>
<sequence length="220" mass="24410">MIPTPDLSHLTREDYEHVYEPAEDTFILLDALEADTNELQEMKPRIYAEAGLDQDASQRSSGLYWVMAAVCIFGLARVLFLTYGSVYLTTDINVHAAQCTARTGKQNKITLDPVVGNLADPLLPRLSRNIDLLVFNPPYVPTRGEEALEAQIDADIQGAWAGGKDGMQVTDVLLDQLDDLLSPTGRFYLVAVKDNNIPGIRARMQQRHGIHNRSAAKSWS</sequence>
<comment type="caution">
    <text evidence="1">The sequence shown here is derived from an EMBL/GenBank/DDBJ whole genome shotgun (WGS) entry which is preliminary data.</text>
</comment>
<name>A0ACC1RQN8_9APHY</name>
<protein>
    <submittedName>
        <fullName evidence="1">Uncharacterized protein</fullName>
    </submittedName>
</protein>
<evidence type="ECO:0000313" key="2">
    <source>
        <dbReference type="Proteomes" id="UP001148662"/>
    </source>
</evidence>
<proteinExistence type="predicted"/>
<dbReference type="Proteomes" id="UP001148662">
    <property type="component" value="Unassembled WGS sequence"/>
</dbReference>
<gene>
    <name evidence="1" type="ORF">NM688_g8726</name>
</gene>
<reference evidence="1" key="1">
    <citation type="submission" date="2022-07" db="EMBL/GenBank/DDBJ databases">
        <title>Genome Sequence of Phlebia brevispora.</title>
        <authorList>
            <person name="Buettner E."/>
        </authorList>
    </citation>
    <scope>NUCLEOTIDE SEQUENCE</scope>
    <source>
        <strain evidence="1">MPL23</strain>
    </source>
</reference>
<dbReference type="EMBL" id="JANHOG010002435">
    <property type="protein sequence ID" value="KAJ3523465.1"/>
    <property type="molecule type" value="Genomic_DNA"/>
</dbReference>